<organism evidence="1 2">
    <name type="scientific">Acaulospora colombiana</name>
    <dbReference type="NCBI Taxonomy" id="27376"/>
    <lineage>
        <taxon>Eukaryota</taxon>
        <taxon>Fungi</taxon>
        <taxon>Fungi incertae sedis</taxon>
        <taxon>Mucoromycota</taxon>
        <taxon>Glomeromycotina</taxon>
        <taxon>Glomeromycetes</taxon>
        <taxon>Diversisporales</taxon>
        <taxon>Acaulosporaceae</taxon>
        <taxon>Acaulospora</taxon>
    </lineage>
</organism>
<dbReference type="EMBL" id="CAJVPT010055382">
    <property type="protein sequence ID" value="CAG8755082.1"/>
    <property type="molecule type" value="Genomic_DNA"/>
</dbReference>
<gene>
    <name evidence="1" type="ORF">ACOLOM_LOCUS12910</name>
</gene>
<reference evidence="1" key="1">
    <citation type="submission" date="2021-06" db="EMBL/GenBank/DDBJ databases">
        <authorList>
            <person name="Kallberg Y."/>
            <person name="Tangrot J."/>
            <person name="Rosling A."/>
        </authorList>
    </citation>
    <scope>NUCLEOTIDE SEQUENCE</scope>
    <source>
        <strain evidence="1">CL356</strain>
    </source>
</reference>
<accession>A0ACA9QKD3</accession>
<dbReference type="Proteomes" id="UP000789525">
    <property type="component" value="Unassembled WGS sequence"/>
</dbReference>
<comment type="caution">
    <text evidence="1">The sequence shown here is derived from an EMBL/GenBank/DDBJ whole genome shotgun (WGS) entry which is preliminary data.</text>
</comment>
<name>A0ACA9QKD3_9GLOM</name>
<evidence type="ECO:0000313" key="1">
    <source>
        <dbReference type="EMBL" id="CAG8755082.1"/>
    </source>
</evidence>
<proteinExistence type="predicted"/>
<sequence>ETDMSPRAALSLVYEGQESGRHCSHIRDNKREFRSSRESILSTRT</sequence>
<feature type="non-terminal residue" evidence="1">
    <location>
        <position position="1"/>
    </location>
</feature>
<evidence type="ECO:0000313" key="2">
    <source>
        <dbReference type="Proteomes" id="UP000789525"/>
    </source>
</evidence>
<protein>
    <submittedName>
        <fullName evidence="1">13924_t:CDS:1</fullName>
    </submittedName>
</protein>
<keyword evidence="2" id="KW-1185">Reference proteome</keyword>